<dbReference type="Pfam" id="PF00400">
    <property type="entry name" value="WD40"/>
    <property type="match status" value="3"/>
</dbReference>
<feature type="repeat" description="WD" evidence="1">
    <location>
        <begin position="89"/>
        <end position="121"/>
    </location>
</feature>
<dbReference type="OrthoDB" id="200924at2759"/>
<dbReference type="GO" id="GO:0030968">
    <property type="term" value="P:endoplasmic reticulum unfolded protein response"/>
    <property type="evidence" value="ECO:0007669"/>
    <property type="project" value="TreeGrafter"/>
</dbReference>
<keyword evidence="3" id="KW-1133">Transmembrane helix</keyword>
<evidence type="ECO:0000256" key="1">
    <source>
        <dbReference type="PROSITE-ProRule" id="PRU00221"/>
    </source>
</evidence>
<dbReference type="PANTHER" id="PTHR44321:SF1">
    <property type="entry name" value="TRANSDUCIN BETA-LIKE PROTEIN 2"/>
    <property type="match status" value="1"/>
</dbReference>
<dbReference type="InterPro" id="IPR001680">
    <property type="entry name" value="WD40_rpt"/>
</dbReference>
<dbReference type="STRING" id="225164.V4AX77"/>
<evidence type="ECO:0000256" key="3">
    <source>
        <dbReference type="SAM" id="Phobius"/>
    </source>
</evidence>
<accession>V4AX77</accession>
<feature type="transmembrane region" description="Helical" evidence="3">
    <location>
        <begin position="12"/>
        <end position="31"/>
    </location>
</feature>
<dbReference type="PROSITE" id="PS50082">
    <property type="entry name" value="WD_REPEATS_2"/>
    <property type="match status" value="2"/>
</dbReference>
<proteinExistence type="predicted"/>
<dbReference type="RefSeq" id="XP_009051148.1">
    <property type="nucleotide sequence ID" value="XM_009052900.1"/>
</dbReference>
<keyword evidence="3" id="KW-0812">Transmembrane</keyword>
<organism evidence="4 5">
    <name type="scientific">Lottia gigantea</name>
    <name type="common">Giant owl limpet</name>
    <dbReference type="NCBI Taxonomy" id="225164"/>
    <lineage>
        <taxon>Eukaryota</taxon>
        <taxon>Metazoa</taxon>
        <taxon>Spiralia</taxon>
        <taxon>Lophotrochozoa</taxon>
        <taxon>Mollusca</taxon>
        <taxon>Gastropoda</taxon>
        <taxon>Patellogastropoda</taxon>
        <taxon>Lottioidea</taxon>
        <taxon>Lottiidae</taxon>
        <taxon>Lottia</taxon>
    </lineage>
</organism>
<evidence type="ECO:0000313" key="4">
    <source>
        <dbReference type="EMBL" id="ESO98166.1"/>
    </source>
</evidence>
<protein>
    <submittedName>
        <fullName evidence="4">Uncharacterized protein</fullName>
    </submittedName>
</protein>
<dbReference type="KEGG" id="lgi:LOTGIDRAFT_239070"/>
<dbReference type="PROSITE" id="PS50294">
    <property type="entry name" value="WD_REPEATS_REGION"/>
    <property type="match status" value="1"/>
</dbReference>
<dbReference type="HOGENOM" id="CLU_047173_1_0_1"/>
<dbReference type="Gene3D" id="2.130.10.10">
    <property type="entry name" value="YVTN repeat-like/Quinoprotein amine dehydrogenase"/>
    <property type="match status" value="2"/>
</dbReference>
<dbReference type="InterPro" id="IPR015943">
    <property type="entry name" value="WD40/YVTN_repeat-like_dom_sf"/>
</dbReference>
<feature type="compositionally biased region" description="Basic and acidic residues" evidence="2">
    <location>
        <begin position="37"/>
        <end position="71"/>
    </location>
</feature>
<dbReference type="InterPro" id="IPR036322">
    <property type="entry name" value="WD40_repeat_dom_sf"/>
</dbReference>
<feature type="repeat" description="WD" evidence="1">
    <location>
        <begin position="278"/>
        <end position="310"/>
    </location>
</feature>
<sequence length="452" mass="49943">MSDDGNNSISVIAITAAVGAVVFLFVLLCNIGRKGKDSEKETKEEVTKTEKSGHGKQKENQKKSKVVEKGSSKKSANNNFTHPWLSTTLKGHTGSVSSFDFSPNGKYLISSAEDRSIFLWSTKEFQQKIHRSVRGNVELDEGCKIAFSPDSKAFVVKLKYENILRIYRLGKKDDNSSVTMTPALDFPQKRSEEIINISIASNGKYILTVYENTIVTLWDIKGEPIDTLDTLLFQNYYGTISPCGRFFGVSGFTSDVKVWEVIFDKGGSFKESKRAYELKGHNSGVNCFSFSNDSCRVATVSKDNTWKLFDTDVKFEMDQEPKLLFTGTLTQPMDLISLSLDGRAVAMAGGTTIMAANAITGKIEEVMKDVHTEKISALSFDVSGKYLASSGDRVIHILHNVTGYRATIKDLIEKEKDAKLAGVKERLKQQIKEARDALCVILGTENGHAGSK</sequence>
<evidence type="ECO:0000313" key="5">
    <source>
        <dbReference type="Proteomes" id="UP000030746"/>
    </source>
</evidence>
<name>V4AX77_LOTGI</name>
<dbReference type="AlphaFoldDB" id="V4AX77"/>
<dbReference type="OMA" id="WDINVRY"/>
<gene>
    <name evidence="4" type="ORF">LOTGIDRAFT_239070</name>
</gene>
<dbReference type="CTD" id="20250946"/>
<feature type="region of interest" description="Disordered" evidence="2">
    <location>
        <begin position="37"/>
        <end position="79"/>
    </location>
</feature>
<dbReference type="GeneID" id="20250946"/>
<keyword evidence="5" id="KW-1185">Reference proteome</keyword>
<dbReference type="Proteomes" id="UP000030746">
    <property type="component" value="Unassembled WGS sequence"/>
</dbReference>
<dbReference type="PANTHER" id="PTHR44321">
    <property type="entry name" value="TRANSDUCIN BETA-LIKE PROTEIN 2"/>
    <property type="match status" value="1"/>
</dbReference>
<keyword evidence="3" id="KW-0472">Membrane</keyword>
<dbReference type="SUPFAM" id="SSF50978">
    <property type="entry name" value="WD40 repeat-like"/>
    <property type="match status" value="1"/>
</dbReference>
<dbReference type="EMBL" id="KB201263">
    <property type="protein sequence ID" value="ESO98166.1"/>
    <property type="molecule type" value="Genomic_DNA"/>
</dbReference>
<evidence type="ECO:0000256" key="2">
    <source>
        <dbReference type="SAM" id="MobiDB-lite"/>
    </source>
</evidence>
<keyword evidence="1" id="KW-0853">WD repeat</keyword>
<dbReference type="InterPro" id="IPR042410">
    <property type="entry name" value="WBSCR13"/>
</dbReference>
<dbReference type="SMART" id="SM00320">
    <property type="entry name" value="WD40"/>
    <property type="match status" value="5"/>
</dbReference>
<reference evidence="4 5" key="1">
    <citation type="journal article" date="2013" name="Nature">
        <title>Insights into bilaterian evolution from three spiralian genomes.</title>
        <authorList>
            <person name="Simakov O."/>
            <person name="Marletaz F."/>
            <person name="Cho S.J."/>
            <person name="Edsinger-Gonzales E."/>
            <person name="Havlak P."/>
            <person name="Hellsten U."/>
            <person name="Kuo D.H."/>
            <person name="Larsson T."/>
            <person name="Lv J."/>
            <person name="Arendt D."/>
            <person name="Savage R."/>
            <person name="Osoegawa K."/>
            <person name="de Jong P."/>
            <person name="Grimwood J."/>
            <person name="Chapman J.A."/>
            <person name="Shapiro H."/>
            <person name="Aerts A."/>
            <person name="Otillar R.P."/>
            <person name="Terry A.Y."/>
            <person name="Boore J.L."/>
            <person name="Grigoriev I.V."/>
            <person name="Lindberg D.R."/>
            <person name="Seaver E.C."/>
            <person name="Weisblat D.A."/>
            <person name="Putnam N.H."/>
            <person name="Rokhsar D.S."/>
        </authorList>
    </citation>
    <scope>NUCLEOTIDE SEQUENCE [LARGE SCALE GENOMIC DNA]</scope>
</reference>
<dbReference type="GO" id="GO:0005783">
    <property type="term" value="C:endoplasmic reticulum"/>
    <property type="evidence" value="ECO:0007669"/>
    <property type="project" value="TreeGrafter"/>
</dbReference>